<evidence type="ECO:0000313" key="3">
    <source>
        <dbReference type="Proteomes" id="UP001497453"/>
    </source>
</evidence>
<dbReference type="InterPro" id="IPR036047">
    <property type="entry name" value="F-box-like_dom_sf"/>
</dbReference>
<name>A0ABP1E6E4_9APHY</name>
<dbReference type="Pfam" id="PF12937">
    <property type="entry name" value="F-box-like"/>
    <property type="match status" value="1"/>
</dbReference>
<dbReference type="Proteomes" id="UP001497453">
    <property type="component" value="Chromosome 8"/>
</dbReference>
<dbReference type="SUPFAM" id="SSF81383">
    <property type="entry name" value="F-box domain"/>
    <property type="match status" value="1"/>
</dbReference>
<dbReference type="InterPro" id="IPR001810">
    <property type="entry name" value="F-box_dom"/>
</dbReference>
<feature type="domain" description="F-box" evidence="1">
    <location>
        <begin position="65"/>
        <end position="123"/>
    </location>
</feature>
<organism evidence="2 3">
    <name type="scientific">Somion occarium</name>
    <dbReference type="NCBI Taxonomy" id="3059160"/>
    <lineage>
        <taxon>Eukaryota</taxon>
        <taxon>Fungi</taxon>
        <taxon>Dikarya</taxon>
        <taxon>Basidiomycota</taxon>
        <taxon>Agaricomycotina</taxon>
        <taxon>Agaricomycetes</taxon>
        <taxon>Polyporales</taxon>
        <taxon>Cerrenaceae</taxon>
        <taxon>Somion</taxon>
    </lineage>
</organism>
<evidence type="ECO:0000313" key="2">
    <source>
        <dbReference type="EMBL" id="CAL1715636.1"/>
    </source>
</evidence>
<accession>A0ABP1E6E4</accession>
<protein>
    <recommendedName>
        <fullName evidence="1">F-box domain-containing protein</fullName>
    </recommendedName>
</protein>
<dbReference type="Gene3D" id="1.20.1280.50">
    <property type="match status" value="1"/>
</dbReference>
<evidence type="ECO:0000259" key="1">
    <source>
        <dbReference type="PROSITE" id="PS50181"/>
    </source>
</evidence>
<dbReference type="PROSITE" id="PS50181">
    <property type="entry name" value="FBOX"/>
    <property type="match status" value="1"/>
</dbReference>
<proteinExistence type="predicted"/>
<keyword evidence="3" id="KW-1185">Reference proteome</keyword>
<reference evidence="3" key="1">
    <citation type="submission" date="2024-04" db="EMBL/GenBank/DDBJ databases">
        <authorList>
            <person name="Shaw F."/>
            <person name="Minotto A."/>
        </authorList>
    </citation>
    <scope>NUCLEOTIDE SEQUENCE [LARGE SCALE GENOMIC DNA]</scope>
</reference>
<gene>
    <name evidence="2" type="ORF">GFSPODELE1_LOCUS10333</name>
</gene>
<dbReference type="EMBL" id="OZ037951">
    <property type="protein sequence ID" value="CAL1715636.1"/>
    <property type="molecule type" value="Genomic_DNA"/>
</dbReference>
<sequence length="572" mass="63936">MYTTPVFVVRVYLVRAAWGTKALVSVARSLWPWWLTYISIPRARTYLCILLSHIYRMDLGFSQRIPSISSLPDDVLAEVFMQFASVYLVSLDAKSSEDIVELSHVCRHWYYLMLDLSLLWSRIQLDAPVYAQQFLTRSRNAPISLHARFLTSSCELNIRPHLSRVKSIRVFGTEDGLRALFCGLDAQIQLDQLTDIEIGGRLGAPVRISIDAHRFGHSLRSLILMNVCLKAPGLRQVDSAELVFSSLEMHAFSPMLDTIKAIRDVKKLRVTHKLHDGSLSDRSSLLPPPILPPSIDKITLPILEELSITDLYGAHTLTLLDLIMTPKVSPRIHFPEVQDLIHFFSATEHPVVRRMQSCSSGHCLGGDKDRHLHLGPIKCPSGAACTCPTFVFPMGDVFTDVQALAQVLGSILITHFSVTIHSGSGLTTKGWETLVHSLNQVTDLDIEGVHGTNAASFVFVESLDTLFDTVWFPNLMTLRLHFVKNSSDCPSWHDHLLSCYCLDWLLELMKNRNRLGNPSLNSVTFAIPSCDAKQVVEGSEFRESLTILGQFAVEIIVETIESGDLEGQAGMH</sequence>